<organism evidence="1 2">
    <name type="scientific">Delitschia confertaspora ATCC 74209</name>
    <dbReference type="NCBI Taxonomy" id="1513339"/>
    <lineage>
        <taxon>Eukaryota</taxon>
        <taxon>Fungi</taxon>
        <taxon>Dikarya</taxon>
        <taxon>Ascomycota</taxon>
        <taxon>Pezizomycotina</taxon>
        <taxon>Dothideomycetes</taxon>
        <taxon>Pleosporomycetidae</taxon>
        <taxon>Pleosporales</taxon>
        <taxon>Delitschiaceae</taxon>
        <taxon>Delitschia</taxon>
    </lineage>
</organism>
<evidence type="ECO:0000313" key="1">
    <source>
        <dbReference type="EMBL" id="KAF2203275.1"/>
    </source>
</evidence>
<sequence length="419" mass="48202">MKLTGFIGNIRERIAAACEARHIKEEDVPLPAQNKPNSKSRSIWMDIFRPESPKDSVLSPPSPILTISRNSLPGGANIHRDDLFNTYIKLTYTRNFDAYAQEAYAYSIIERYVFNATTHHTIPRKPVPVVHNEALPAKGVETFLRDGIYLITTPSEPSRLDYWEKLCYAAAYGMKPSRNMTPKATPLLEKCTLLLEVFRIQHEEFLAGGYATQIRAQFEKLVKEAYKKGGLEEQFAEEILNQFPGLQYRLPPPLTEANLAKTANTHGPRYTEKEWEELTEYSDTYSAKLADQYQKCKDVGKASLQPVRERARRRWAAKEAARAADAKAYERRFEEEYKTLERGSHETIVWPLRARDDMLVKKEQLAAEKHTELEAARVEERVAMRVLQARMDKIAEARSAERAQNCKLKYRFRKMIGRG</sequence>
<proteinExistence type="predicted"/>
<dbReference type="Proteomes" id="UP000799536">
    <property type="component" value="Unassembled WGS sequence"/>
</dbReference>
<gene>
    <name evidence="1" type="ORF">GQ43DRAFT_461720</name>
</gene>
<dbReference type="EMBL" id="ML993908">
    <property type="protein sequence ID" value="KAF2203275.1"/>
    <property type="molecule type" value="Genomic_DNA"/>
</dbReference>
<evidence type="ECO:0000313" key="2">
    <source>
        <dbReference type="Proteomes" id="UP000799536"/>
    </source>
</evidence>
<reference evidence="1" key="1">
    <citation type="journal article" date="2020" name="Stud. Mycol.">
        <title>101 Dothideomycetes genomes: a test case for predicting lifestyles and emergence of pathogens.</title>
        <authorList>
            <person name="Haridas S."/>
            <person name="Albert R."/>
            <person name="Binder M."/>
            <person name="Bloem J."/>
            <person name="Labutti K."/>
            <person name="Salamov A."/>
            <person name="Andreopoulos B."/>
            <person name="Baker S."/>
            <person name="Barry K."/>
            <person name="Bills G."/>
            <person name="Bluhm B."/>
            <person name="Cannon C."/>
            <person name="Castanera R."/>
            <person name="Culley D."/>
            <person name="Daum C."/>
            <person name="Ezra D."/>
            <person name="Gonzalez J."/>
            <person name="Henrissat B."/>
            <person name="Kuo A."/>
            <person name="Liang C."/>
            <person name="Lipzen A."/>
            <person name="Lutzoni F."/>
            <person name="Magnuson J."/>
            <person name="Mondo S."/>
            <person name="Nolan M."/>
            <person name="Ohm R."/>
            <person name="Pangilinan J."/>
            <person name="Park H.-J."/>
            <person name="Ramirez L."/>
            <person name="Alfaro M."/>
            <person name="Sun H."/>
            <person name="Tritt A."/>
            <person name="Yoshinaga Y."/>
            <person name="Zwiers L.-H."/>
            <person name="Turgeon B."/>
            <person name="Goodwin S."/>
            <person name="Spatafora J."/>
            <person name="Crous P."/>
            <person name="Grigoriev I."/>
        </authorList>
    </citation>
    <scope>NUCLEOTIDE SEQUENCE</scope>
    <source>
        <strain evidence="1">ATCC 74209</strain>
    </source>
</reference>
<keyword evidence="2" id="KW-1185">Reference proteome</keyword>
<comment type="caution">
    <text evidence="1">The sequence shown here is derived from an EMBL/GenBank/DDBJ whole genome shotgun (WGS) entry which is preliminary data.</text>
</comment>
<accession>A0A9P4JQF8</accession>
<dbReference type="AlphaFoldDB" id="A0A9P4JQF8"/>
<protein>
    <submittedName>
        <fullName evidence="1">Uncharacterized protein</fullName>
    </submittedName>
</protein>
<name>A0A9P4JQF8_9PLEO</name>